<evidence type="ECO:0000256" key="2">
    <source>
        <dbReference type="ARBA" id="ARBA00093628"/>
    </source>
</evidence>
<comment type="caution">
    <text evidence="3">The sequence shown here is derived from an EMBL/GenBank/DDBJ whole genome shotgun (WGS) entry which is preliminary data.</text>
</comment>
<proteinExistence type="inferred from homology"/>
<reference evidence="3" key="1">
    <citation type="submission" date="2023-06" db="EMBL/GenBank/DDBJ databases">
        <title>Robiginitalea aurantiacus sp. nov. and Algoriphagus sediminis sp. nov., isolated from coastal sediment.</title>
        <authorList>
            <person name="Zhou Z.Y."/>
            <person name="An J."/>
            <person name="Jia Y.W."/>
            <person name="Du Z.J."/>
        </authorList>
    </citation>
    <scope>NUCLEOTIDE SEQUENCE</scope>
    <source>
        <strain evidence="3">C2-7</strain>
    </source>
</reference>
<sequence>MSTLSDHLRYLHQSGEFTIDVSLAIFSPEEIENLRRFGHWYEALTLGLIEPVSEPQKEFIRSARGEKSPTTEHEIAWYKYLGRKKLESDDPDKFKLNYQAREKGFYTRQQFKQMRSMMGSEMNKNHRR</sequence>
<organism evidence="3 4">
    <name type="scientific">Algoriphagus sediminis</name>
    <dbReference type="NCBI Taxonomy" id="3057113"/>
    <lineage>
        <taxon>Bacteria</taxon>
        <taxon>Pseudomonadati</taxon>
        <taxon>Bacteroidota</taxon>
        <taxon>Cytophagia</taxon>
        <taxon>Cytophagales</taxon>
        <taxon>Cyclobacteriaceae</taxon>
        <taxon>Algoriphagus</taxon>
    </lineage>
</organism>
<keyword evidence="4" id="KW-1185">Reference proteome</keyword>
<evidence type="ECO:0000256" key="1">
    <source>
        <dbReference type="ARBA" id="ARBA00093464"/>
    </source>
</evidence>
<protein>
    <recommendedName>
        <fullName evidence="2">Macrodomain Ori protein</fullName>
    </recommendedName>
</protein>
<accession>A0ABT7YB85</accession>
<dbReference type="RefSeq" id="WP_289999335.1">
    <property type="nucleotide sequence ID" value="NZ_JAUEPH010000002.1"/>
</dbReference>
<gene>
    <name evidence="3" type="primary">maoP</name>
    <name evidence="3" type="ORF">QVH07_06440</name>
</gene>
<dbReference type="Pfam" id="PF04219">
    <property type="entry name" value="DUF413"/>
    <property type="match status" value="1"/>
</dbReference>
<comment type="similarity">
    <text evidence="1">Belongs to the MaoP family.</text>
</comment>
<evidence type="ECO:0000313" key="4">
    <source>
        <dbReference type="Proteomes" id="UP001171916"/>
    </source>
</evidence>
<dbReference type="EMBL" id="JAUEPH010000002">
    <property type="protein sequence ID" value="MDN3203778.1"/>
    <property type="molecule type" value="Genomic_DNA"/>
</dbReference>
<evidence type="ECO:0000313" key="3">
    <source>
        <dbReference type="EMBL" id="MDN3203778.1"/>
    </source>
</evidence>
<dbReference type="InterPro" id="IPR007335">
    <property type="entry name" value="DUF413"/>
</dbReference>
<dbReference type="Proteomes" id="UP001171916">
    <property type="component" value="Unassembled WGS sequence"/>
</dbReference>
<name>A0ABT7YB85_9BACT</name>